<gene>
    <name evidence="1" type="ORF">METZ01_LOCUS252472</name>
</gene>
<dbReference type="Gene3D" id="3.90.550.10">
    <property type="entry name" value="Spore Coat Polysaccharide Biosynthesis Protein SpsA, Chain A"/>
    <property type="match status" value="1"/>
</dbReference>
<dbReference type="PANTHER" id="PTHR47183:SF1">
    <property type="entry name" value="GLUCOSE-1-PHOSPHATE CYTIDYLYLTRANSFERASE"/>
    <property type="match status" value="1"/>
</dbReference>
<protein>
    <recommendedName>
        <fullName evidence="2">Nucleotidyl transferase domain-containing protein</fullName>
    </recommendedName>
</protein>
<accession>A0A382IJ86</accession>
<dbReference type="PANTHER" id="PTHR47183">
    <property type="entry name" value="GLUCOSE-1-PHOSPHATE CYTIDYLYLTRANSFERASE-RELATED"/>
    <property type="match status" value="1"/>
</dbReference>
<dbReference type="InterPro" id="IPR029044">
    <property type="entry name" value="Nucleotide-diphossugar_trans"/>
</dbReference>
<evidence type="ECO:0008006" key="2">
    <source>
        <dbReference type="Google" id="ProtNLM"/>
    </source>
</evidence>
<reference evidence="1" key="1">
    <citation type="submission" date="2018-05" db="EMBL/GenBank/DDBJ databases">
        <authorList>
            <person name="Lanie J.A."/>
            <person name="Ng W.-L."/>
            <person name="Kazmierczak K.M."/>
            <person name="Andrzejewski T.M."/>
            <person name="Davidsen T.M."/>
            <person name="Wayne K.J."/>
            <person name="Tettelin H."/>
            <person name="Glass J.I."/>
            <person name="Rusch D."/>
            <person name="Podicherti R."/>
            <person name="Tsui H.-C.T."/>
            <person name="Winkler M.E."/>
        </authorList>
    </citation>
    <scope>NUCLEOTIDE SEQUENCE</scope>
</reference>
<dbReference type="EMBL" id="UINC01067700">
    <property type="protein sequence ID" value="SVB99618.1"/>
    <property type="molecule type" value="Genomic_DNA"/>
</dbReference>
<dbReference type="AlphaFoldDB" id="A0A382IJ86"/>
<evidence type="ECO:0000313" key="1">
    <source>
        <dbReference type="EMBL" id="SVB99618.1"/>
    </source>
</evidence>
<proteinExistence type="predicted"/>
<sequence>GYFVLSPSCIDLVEDDSIKWENEPLSDLAARGELMAYEHNGFFQPMDTLRDKNQLEGLWLGGKAPWKVWK</sequence>
<dbReference type="InterPro" id="IPR013446">
    <property type="entry name" value="G1P_cyt_trans-like"/>
</dbReference>
<name>A0A382IJ86_9ZZZZ</name>
<feature type="non-terminal residue" evidence="1">
    <location>
        <position position="1"/>
    </location>
</feature>
<dbReference type="GO" id="GO:0047343">
    <property type="term" value="F:glucose-1-phosphate cytidylyltransferase activity"/>
    <property type="evidence" value="ECO:0007669"/>
    <property type="project" value="InterPro"/>
</dbReference>
<organism evidence="1">
    <name type="scientific">marine metagenome</name>
    <dbReference type="NCBI Taxonomy" id="408172"/>
    <lineage>
        <taxon>unclassified sequences</taxon>
        <taxon>metagenomes</taxon>
        <taxon>ecological metagenomes</taxon>
    </lineage>
</organism>
<dbReference type="SUPFAM" id="SSF53448">
    <property type="entry name" value="Nucleotide-diphospho-sugar transferases"/>
    <property type="match status" value="1"/>
</dbReference>